<feature type="compositionally biased region" description="Polar residues" evidence="1">
    <location>
        <begin position="460"/>
        <end position="483"/>
    </location>
</feature>
<feature type="compositionally biased region" description="Acidic residues" evidence="1">
    <location>
        <begin position="357"/>
        <end position="374"/>
    </location>
</feature>
<accession>A0A2T3BBQ6</accession>
<name>A0A2T3BBQ6_AMORE</name>
<keyword evidence="3" id="KW-1185">Reference proteome</keyword>
<evidence type="ECO:0000313" key="3">
    <source>
        <dbReference type="Proteomes" id="UP000241818"/>
    </source>
</evidence>
<gene>
    <name evidence="2" type="ORF">M430DRAFT_56440</name>
</gene>
<organism evidence="2 3">
    <name type="scientific">Amorphotheca resinae ATCC 22711</name>
    <dbReference type="NCBI Taxonomy" id="857342"/>
    <lineage>
        <taxon>Eukaryota</taxon>
        <taxon>Fungi</taxon>
        <taxon>Dikarya</taxon>
        <taxon>Ascomycota</taxon>
        <taxon>Pezizomycotina</taxon>
        <taxon>Leotiomycetes</taxon>
        <taxon>Helotiales</taxon>
        <taxon>Amorphothecaceae</taxon>
        <taxon>Amorphotheca</taxon>
    </lineage>
</organism>
<reference evidence="2 3" key="1">
    <citation type="journal article" date="2018" name="New Phytol.">
        <title>Comparative genomics and transcriptomics depict ericoid mycorrhizal fungi as versatile saprotrophs and plant mutualists.</title>
        <authorList>
            <person name="Martino E."/>
            <person name="Morin E."/>
            <person name="Grelet G.A."/>
            <person name="Kuo A."/>
            <person name="Kohler A."/>
            <person name="Daghino S."/>
            <person name="Barry K.W."/>
            <person name="Cichocki N."/>
            <person name="Clum A."/>
            <person name="Dockter R.B."/>
            <person name="Hainaut M."/>
            <person name="Kuo R.C."/>
            <person name="LaButti K."/>
            <person name="Lindahl B.D."/>
            <person name="Lindquist E.A."/>
            <person name="Lipzen A."/>
            <person name="Khouja H.R."/>
            <person name="Magnuson J."/>
            <person name="Murat C."/>
            <person name="Ohm R.A."/>
            <person name="Singer S.W."/>
            <person name="Spatafora J.W."/>
            <person name="Wang M."/>
            <person name="Veneault-Fourrey C."/>
            <person name="Henrissat B."/>
            <person name="Grigoriev I.V."/>
            <person name="Martin F.M."/>
            <person name="Perotto S."/>
        </authorList>
    </citation>
    <scope>NUCLEOTIDE SEQUENCE [LARGE SCALE GENOMIC DNA]</scope>
    <source>
        <strain evidence="2 3">ATCC 22711</strain>
    </source>
</reference>
<feature type="compositionally biased region" description="Acidic residues" evidence="1">
    <location>
        <begin position="312"/>
        <end position="335"/>
    </location>
</feature>
<feature type="compositionally biased region" description="Low complexity" evidence="1">
    <location>
        <begin position="26"/>
        <end position="35"/>
    </location>
</feature>
<feature type="compositionally biased region" description="Polar residues" evidence="1">
    <location>
        <begin position="494"/>
        <end position="522"/>
    </location>
</feature>
<dbReference type="RefSeq" id="XP_024724355.1">
    <property type="nucleotide sequence ID" value="XM_024868608.1"/>
</dbReference>
<dbReference type="EMBL" id="KZ679007">
    <property type="protein sequence ID" value="PSS25756.1"/>
    <property type="molecule type" value="Genomic_DNA"/>
</dbReference>
<feature type="compositionally biased region" description="Basic residues" evidence="1">
    <location>
        <begin position="378"/>
        <end position="407"/>
    </location>
</feature>
<feature type="region of interest" description="Disordered" evidence="1">
    <location>
        <begin position="1"/>
        <end position="66"/>
    </location>
</feature>
<feature type="compositionally biased region" description="Basic and acidic residues" evidence="1">
    <location>
        <begin position="563"/>
        <end position="572"/>
    </location>
</feature>
<dbReference type="GeneID" id="36576689"/>
<dbReference type="Proteomes" id="UP000241818">
    <property type="component" value="Unassembled WGS sequence"/>
</dbReference>
<sequence length="725" mass="79662">MRPRRTTHVPGRYSEPEIRPLPPNPTNVYPTVPFNPNLPPAAFPTIPLDHYPSETKETTSSIPDTQAPRTRALVFRDTRRVEEPKMSDSFDDPGDFIGFPEWSDGEKEGGPRVGLSGYDLHVNWGDLSESIKYAIIREVSRVMPFYDAISFLQLEDSEIREFIALLEREVALHSAEEQRIEASNARQIELVISVGSQQARDEMEAFFEREAKEPHPTLFYLNKDDAKQAVLFLEDFRSREEFPDYDPETTPQHILDDMKAIPSSVTLKATIVRVRDYGGADPINIDLEFAAEVLEMYDDAAALIEEYTGSDSGDEQEDLDDSQPQEFEQPDEFEDVWQPKQYENLAGLRKHASQPQEYEEQDEFEQDDDFEEFEPAPKKKKKTAVKSPAKKSQKKAPKKASQPKKVTKGPSRLREVINADDFETPPPESPLMSGAIMKNATAMTRGSAHPVEGFAPEMSTAKQLSSLGGDYSQENSPSRSPSPDQALGGRGKQYLQTPTTTSDIPDSKQSTSANKPTISGQSADKAVAPKVKLFLKEDKSDPTQAPASHLGEPISPSPTSTKATEDAEKPVRSPDQQQKPGSSIKHWVKNGLSTAKSAVASALAGSKSPTPKPATTDQLNSSEAAEKPGSGKKQDAGFAAEEAKKEKSDIQKEAGKTASAGQPSPSEVIQKPGSGGKQDSPVASTQQKSDIKKNTSAPTSPKRVRDKMSNDVLEAPVGKKQKKSK</sequence>
<feature type="region of interest" description="Disordered" evidence="1">
    <location>
        <begin position="309"/>
        <end position="336"/>
    </location>
</feature>
<feature type="compositionally biased region" description="Polar residues" evidence="1">
    <location>
        <begin position="681"/>
        <end position="699"/>
    </location>
</feature>
<evidence type="ECO:0000313" key="2">
    <source>
        <dbReference type="EMBL" id="PSS25756.1"/>
    </source>
</evidence>
<evidence type="ECO:0000256" key="1">
    <source>
        <dbReference type="SAM" id="MobiDB-lite"/>
    </source>
</evidence>
<dbReference type="AlphaFoldDB" id="A0A2T3BBQ6"/>
<dbReference type="InParanoid" id="A0A2T3BBQ6"/>
<feature type="compositionally biased region" description="Basic and acidic residues" evidence="1">
    <location>
        <begin position="641"/>
        <end position="655"/>
    </location>
</feature>
<feature type="region of interest" description="Disordered" evidence="1">
    <location>
        <begin position="348"/>
        <end position="725"/>
    </location>
</feature>
<feature type="compositionally biased region" description="Polar residues" evidence="1">
    <location>
        <begin position="607"/>
        <end position="623"/>
    </location>
</feature>
<proteinExistence type="predicted"/>
<protein>
    <submittedName>
        <fullName evidence="2">Uncharacterized protein</fullName>
    </submittedName>
</protein>